<dbReference type="EMBL" id="JADHQC010000009">
    <property type="protein sequence ID" value="MBL6811716.1"/>
    <property type="molecule type" value="Genomic_DNA"/>
</dbReference>
<comment type="subunit">
    <text evidence="6">Homodimer.</text>
</comment>
<gene>
    <name evidence="6" type="primary">tadA</name>
    <name evidence="8" type="ORF">ISQ63_02395</name>
</gene>
<dbReference type="NCBIfam" id="NF008113">
    <property type="entry name" value="PRK10860.1"/>
    <property type="match status" value="1"/>
</dbReference>
<evidence type="ECO:0000313" key="9">
    <source>
        <dbReference type="Proteomes" id="UP000744438"/>
    </source>
</evidence>
<dbReference type="InterPro" id="IPR058535">
    <property type="entry name" value="MafB19-deam"/>
</dbReference>
<name>A0A937HYX5_9GAMM</name>
<dbReference type="PANTHER" id="PTHR11079:SF202">
    <property type="entry name" value="TRNA-SPECIFIC ADENOSINE DEAMINASE"/>
    <property type="match status" value="1"/>
</dbReference>
<comment type="cofactor">
    <cofactor evidence="6">
        <name>Zn(2+)</name>
        <dbReference type="ChEBI" id="CHEBI:29105"/>
    </cofactor>
    <text evidence="6">Binds 1 zinc ion per subunit.</text>
</comment>
<dbReference type="GO" id="GO:0002100">
    <property type="term" value="P:tRNA wobble adenosine to inosine editing"/>
    <property type="evidence" value="ECO:0007669"/>
    <property type="project" value="UniProtKB-UniRule"/>
</dbReference>
<dbReference type="Proteomes" id="UP000744438">
    <property type="component" value="Unassembled WGS sequence"/>
</dbReference>
<dbReference type="GO" id="GO:0052717">
    <property type="term" value="F:tRNA-specific adenosine-34 deaminase activity"/>
    <property type="evidence" value="ECO:0007669"/>
    <property type="project" value="UniProtKB-UniRule"/>
</dbReference>
<dbReference type="AlphaFoldDB" id="A0A937HYX5"/>
<dbReference type="InterPro" id="IPR028883">
    <property type="entry name" value="tRNA_aden_deaminase"/>
</dbReference>
<feature type="domain" description="CMP/dCMP-type deaminase" evidence="7">
    <location>
        <begin position="1"/>
        <end position="104"/>
    </location>
</feature>
<comment type="function">
    <text evidence="6">Catalyzes the deamination of adenosine to inosine at the wobble position 34 of tRNA(Arg2).</text>
</comment>
<dbReference type="InterPro" id="IPR002125">
    <property type="entry name" value="CMP_dCMP_dom"/>
</dbReference>
<accession>A0A937HYX5</accession>
<dbReference type="Pfam" id="PF14437">
    <property type="entry name" value="MafB19-deam"/>
    <property type="match status" value="1"/>
</dbReference>
<dbReference type="GO" id="GO:0008270">
    <property type="term" value="F:zinc ion binding"/>
    <property type="evidence" value="ECO:0007669"/>
    <property type="project" value="UniProtKB-UniRule"/>
</dbReference>
<organism evidence="8 9">
    <name type="scientific">SAR86 cluster bacterium</name>
    <dbReference type="NCBI Taxonomy" id="2030880"/>
    <lineage>
        <taxon>Bacteria</taxon>
        <taxon>Pseudomonadati</taxon>
        <taxon>Pseudomonadota</taxon>
        <taxon>Gammaproteobacteria</taxon>
        <taxon>SAR86 cluster</taxon>
    </lineage>
</organism>
<dbReference type="InterPro" id="IPR016193">
    <property type="entry name" value="Cytidine_deaminase-like"/>
</dbReference>
<dbReference type="Gene3D" id="3.40.140.10">
    <property type="entry name" value="Cytidine Deaminase, domain 2"/>
    <property type="match status" value="1"/>
</dbReference>
<comment type="catalytic activity">
    <reaction evidence="5 6">
        <text>adenosine(34) in tRNA + H2O + H(+) = inosine(34) in tRNA + NH4(+)</text>
        <dbReference type="Rhea" id="RHEA:43168"/>
        <dbReference type="Rhea" id="RHEA-COMP:10373"/>
        <dbReference type="Rhea" id="RHEA-COMP:10374"/>
        <dbReference type="ChEBI" id="CHEBI:15377"/>
        <dbReference type="ChEBI" id="CHEBI:15378"/>
        <dbReference type="ChEBI" id="CHEBI:28938"/>
        <dbReference type="ChEBI" id="CHEBI:74411"/>
        <dbReference type="ChEBI" id="CHEBI:82852"/>
        <dbReference type="EC" id="3.5.4.33"/>
    </reaction>
</comment>
<sequence>MKLALDEAKLAYSKKEVPVGAVLVKDDEVISRSHNQSISKNDPSGHAEINVLRDAAKKIDNYRLNGASLFVTLEPCLMCFGACIHARIDRLIFATEDEKSGVVINNLNLQEESFFNHKISVSSGILATESSELLKKFFQERRN</sequence>
<dbReference type="SUPFAM" id="SSF53927">
    <property type="entry name" value="Cytidine deaminase-like"/>
    <property type="match status" value="1"/>
</dbReference>
<evidence type="ECO:0000313" key="8">
    <source>
        <dbReference type="EMBL" id="MBL6811716.1"/>
    </source>
</evidence>
<feature type="binding site" evidence="6">
    <location>
        <position position="76"/>
    </location>
    <ligand>
        <name>Zn(2+)</name>
        <dbReference type="ChEBI" id="CHEBI:29105"/>
        <note>catalytic</note>
    </ligand>
</feature>
<dbReference type="PANTHER" id="PTHR11079">
    <property type="entry name" value="CYTOSINE DEAMINASE FAMILY MEMBER"/>
    <property type="match status" value="1"/>
</dbReference>
<protein>
    <recommendedName>
        <fullName evidence="6">tRNA-specific adenosine deaminase</fullName>
        <ecNumber evidence="6">3.5.4.33</ecNumber>
    </recommendedName>
</protein>
<feature type="active site" description="Proton donor" evidence="6">
    <location>
        <position position="48"/>
    </location>
</feature>
<reference evidence="8" key="1">
    <citation type="submission" date="2020-10" db="EMBL/GenBank/DDBJ databases">
        <title>Microbiome of the Black Sea water column analyzed by genome centric metagenomics.</title>
        <authorList>
            <person name="Cabello-Yeves P.J."/>
            <person name="Callieri C."/>
            <person name="Picazo A."/>
            <person name="Mehrshad M."/>
            <person name="Haro-Moreno J.M."/>
            <person name="Roda-Garcia J."/>
            <person name="Dzembekova N."/>
            <person name="Slabakova V."/>
            <person name="Slabakova N."/>
            <person name="Moncheva S."/>
            <person name="Rodriguez-Valera F."/>
        </authorList>
    </citation>
    <scope>NUCLEOTIDE SEQUENCE</scope>
    <source>
        <strain evidence="8">BS307-5m-G49</strain>
    </source>
</reference>
<evidence type="ECO:0000256" key="3">
    <source>
        <dbReference type="ARBA" id="ARBA00022801"/>
    </source>
</evidence>
<proteinExistence type="inferred from homology"/>
<comment type="caution">
    <text evidence="8">The sequence shown here is derived from an EMBL/GenBank/DDBJ whole genome shotgun (WGS) entry which is preliminary data.</text>
</comment>
<dbReference type="EC" id="3.5.4.33" evidence="6"/>
<evidence type="ECO:0000256" key="6">
    <source>
        <dbReference type="HAMAP-Rule" id="MF_00972"/>
    </source>
</evidence>
<evidence type="ECO:0000259" key="7">
    <source>
        <dbReference type="PROSITE" id="PS51747"/>
    </source>
</evidence>
<dbReference type="CDD" id="cd01285">
    <property type="entry name" value="nucleoside_deaminase"/>
    <property type="match status" value="1"/>
</dbReference>
<evidence type="ECO:0000256" key="1">
    <source>
        <dbReference type="ARBA" id="ARBA00022694"/>
    </source>
</evidence>
<feature type="binding site" evidence="6">
    <location>
        <position position="46"/>
    </location>
    <ligand>
        <name>Zn(2+)</name>
        <dbReference type="ChEBI" id="CHEBI:29105"/>
        <note>catalytic</note>
    </ligand>
</feature>
<comment type="similarity">
    <text evidence="6">Belongs to the cytidine and deoxycytidylate deaminase family.</text>
</comment>
<evidence type="ECO:0000256" key="4">
    <source>
        <dbReference type="ARBA" id="ARBA00022833"/>
    </source>
</evidence>
<keyword evidence="4 6" id="KW-0862">Zinc</keyword>
<feature type="binding site" evidence="6">
    <location>
        <position position="79"/>
    </location>
    <ligand>
        <name>Zn(2+)</name>
        <dbReference type="ChEBI" id="CHEBI:29105"/>
        <note>catalytic</note>
    </ligand>
</feature>
<keyword evidence="3 6" id="KW-0378">Hydrolase</keyword>
<evidence type="ECO:0000256" key="5">
    <source>
        <dbReference type="ARBA" id="ARBA00048045"/>
    </source>
</evidence>
<dbReference type="PROSITE" id="PS51747">
    <property type="entry name" value="CYT_DCMP_DEAMINASES_2"/>
    <property type="match status" value="1"/>
</dbReference>
<keyword evidence="1 6" id="KW-0819">tRNA processing</keyword>
<evidence type="ECO:0000256" key="2">
    <source>
        <dbReference type="ARBA" id="ARBA00022723"/>
    </source>
</evidence>
<keyword evidence="2 6" id="KW-0479">Metal-binding</keyword>
<dbReference type="HAMAP" id="MF_00972">
    <property type="entry name" value="tRNA_aden_deaminase"/>
    <property type="match status" value="1"/>
</dbReference>